<keyword evidence="3" id="KW-0833">Ubl conjugation pathway</keyword>
<dbReference type="GO" id="GO:0008270">
    <property type="term" value="F:zinc ion binding"/>
    <property type="evidence" value="ECO:0007669"/>
    <property type="project" value="UniProtKB-KW"/>
</dbReference>
<organism evidence="10 11">
    <name type="scientific">Ameiurus melas</name>
    <name type="common">Black bullhead</name>
    <name type="synonym">Silurus melas</name>
    <dbReference type="NCBI Taxonomy" id="219545"/>
    <lineage>
        <taxon>Eukaryota</taxon>
        <taxon>Metazoa</taxon>
        <taxon>Chordata</taxon>
        <taxon>Craniata</taxon>
        <taxon>Vertebrata</taxon>
        <taxon>Euteleostomi</taxon>
        <taxon>Actinopterygii</taxon>
        <taxon>Neopterygii</taxon>
        <taxon>Teleostei</taxon>
        <taxon>Ostariophysi</taxon>
        <taxon>Siluriformes</taxon>
        <taxon>Ictaluridae</taxon>
        <taxon>Ameiurus</taxon>
    </lineage>
</organism>
<dbReference type="InterPro" id="IPR001073">
    <property type="entry name" value="C1q_dom"/>
</dbReference>
<keyword evidence="11" id="KW-1185">Reference proteome</keyword>
<dbReference type="Proteomes" id="UP000593565">
    <property type="component" value="Unassembled WGS sequence"/>
</dbReference>
<evidence type="ECO:0000256" key="1">
    <source>
        <dbReference type="ARBA" id="ARBA00022723"/>
    </source>
</evidence>
<dbReference type="PANTHER" id="PTHR15933:SF21">
    <property type="entry name" value="F-BOX ONLY PROTEIN 40"/>
    <property type="match status" value="1"/>
</dbReference>
<dbReference type="SUPFAM" id="SSF49599">
    <property type="entry name" value="TRAF domain-like"/>
    <property type="match status" value="1"/>
</dbReference>
<evidence type="ECO:0000259" key="9">
    <source>
        <dbReference type="PROSITE" id="PS50871"/>
    </source>
</evidence>
<evidence type="ECO:0000313" key="11">
    <source>
        <dbReference type="Proteomes" id="UP000593565"/>
    </source>
</evidence>
<dbReference type="PANTHER" id="PTHR15933">
    <property type="entry name" value="PROTEIN CBG16327"/>
    <property type="match status" value="1"/>
</dbReference>
<dbReference type="SUPFAM" id="SSF81383">
    <property type="entry name" value="F-box domain"/>
    <property type="match status" value="1"/>
</dbReference>
<proteinExistence type="predicted"/>
<dbReference type="GO" id="GO:0005737">
    <property type="term" value="C:cytoplasm"/>
    <property type="evidence" value="ECO:0007669"/>
    <property type="project" value="TreeGrafter"/>
</dbReference>
<dbReference type="InterPro" id="IPR008983">
    <property type="entry name" value="Tumour_necrosis_fac-like_dom"/>
</dbReference>
<dbReference type="InterPro" id="IPR001293">
    <property type="entry name" value="Znf_TRAF"/>
</dbReference>
<keyword evidence="1 5" id="KW-0479">Metal-binding</keyword>
<feature type="domain" description="F-box" evidence="8">
    <location>
        <begin position="540"/>
        <end position="576"/>
    </location>
</feature>
<reference evidence="10 11" key="1">
    <citation type="submission" date="2020-02" db="EMBL/GenBank/DDBJ databases">
        <title>A chromosome-scale genome assembly of the black bullhead catfish (Ameiurus melas).</title>
        <authorList>
            <person name="Wen M."/>
            <person name="Zham M."/>
            <person name="Cabau C."/>
            <person name="Klopp C."/>
            <person name="Donnadieu C."/>
            <person name="Roques C."/>
            <person name="Bouchez O."/>
            <person name="Lampietro C."/>
            <person name="Jouanno E."/>
            <person name="Herpin A."/>
            <person name="Louis A."/>
            <person name="Berthelot C."/>
            <person name="Parey E."/>
            <person name="Roest-Crollius H."/>
            <person name="Braasch I."/>
            <person name="Postlethwait J."/>
            <person name="Robinson-Rechavi M."/>
            <person name="Echchiki A."/>
            <person name="Begum T."/>
            <person name="Montfort J."/>
            <person name="Schartl M."/>
            <person name="Bobe J."/>
            <person name="Guiguen Y."/>
        </authorList>
    </citation>
    <scope>NUCLEOTIDE SEQUENCE [LARGE SCALE GENOMIC DNA]</scope>
    <source>
        <strain evidence="10">M_S1</strain>
        <tissue evidence="10">Blood</tissue>
    </source>
</reference>
<dbReference type="Pfam" id="PF15965">
    <property type="entry name" value="zf-TRAF_2"/>
    <property type="match status" value="1"/>
</dbReference>
<feature type="domain" description="C1q" evidence="9">
    <location>
        <begin position="852"/>
        <end position="984"/>
    </location>
</feature>
<dbReference type="InterPro" id="IPR043013">
    <property type="entry name" value="Znf_TRAF_N"/>
</dbReference>
<keyword evidence="2 5" id="KW-0863">Zinc-finger</keyword>
<dbReference type="AlphaFoldDB" id="A0A7J6A3L2"/>
<dbReference type="InterPro" id="IPR031890">
    <property type="entry name" value="Fbxo30/Fbxo40"/>
</dbReference>
<dbReference type="Pfam" id="PF00386">
    <property type="entry name" value="C1q"/>
    <property type="match status" value="1"/>
</dbReference>
<evidence type="ECO:0000259" key="7">
    <source>
        <dbReference type="PROSITE" id="PS50145"/>
    </source>
</evidence>
<evidence type="ECO:0000256" key="5">
    <source>
        <dbReference type="PROSITE-ProRule" id="PRU00207"/>
    </source>
</evidence>
<accession>A0A7J6A3L2</accession>
<name>A0A7J6A3L2_AMEME</name>
<evidence type="ECO:0000256" key="3">
    <source>
        <dbReference type="ARBA" id="ARBA00022786"/>
    </source>
</evidence>
<dbReference type="Gene3D" id="2.60.120.40">
    <property type="match status" value="1"/>
</dbReference>
<dbReference type="CDD" id="cd22101">
    <property type="entry name" value="F-box_FBXO30-like"/>
    <property type="match status" value="1"/>
</dbReference>
<feature type="domain" description="TRAF-type" evidence="7">
    <location>
        <begin position="54"/>
        <end position="96"/>
    </location>
</feature>
<feature type="compositionally biased region" description="Basic and acidic residues" evidence="6">
    <location>
        <begin position="789"/>
        <end position="804"/>
    </location>
</feature>
<dbReference type="Gene3D" id="3.30.40.150">
    <property type="entry name" value="TRAF-like zinc-finger, N-terminal subdomain"/>
    <property type="match status" value="1"/>
</dbReference>
<dbReference type="PRINTS" id="PR00007">
    <property type="entry name" value="COMPLEMNTC1Q"/>
</dbReference>
<comment type="caution">
    <text evidence="10">The sequence shown here is derived from an EMBL/GenBank/DDBJ whole genome shotgun (WGS) entry which is preliminary data.</text>
</comment>
<dbReference type="SUPFAM" id="SSF49842">
    <property type="entry name" value="TNF-like"/>
    <property type="match status" value="1"/>
</dbReference>
<dbReference type="PROSITE" id="PS50871">
    <property type="entry name" value="C1Q"/>
    <property type="match status" value="1"/>
</dbReference>
<feature type="region of interest" description="Disordered" evidence="6">
    <location>
        <begin position="606"/>
        <end position="638"/>
    </location>
</feature>
<feature type="zinc finger region" description="TRAF-type" evidence="5">
    <location>
        <begin position="54"/>
        <end position="96"/>
    </location>
</feature>
<dbReference type="InterPro" id="IPR013083">
    <property type="entry name" value="Znf_RING/FYVE/PHD"/>
</dbReference>
<evidence type="ECO:0000256" key="6">
    <source>
        <dbReference type="SAM" id="MobiDB-lite"/>
    </source>
</evidence>
<dbReference type="SMART" id="SM00110">
    <property type="entry name" value="C1Q"/>
    <property type="match status" value="1"/>
</dbReference>
<protein>
    <submittedName>
        <fullName evidence="10">Uncharacterized protein</fullName>
    </submittedName>
</protein>
<gene>
    <name evidence="10" type="ORF">AMELA_G00208370</name>
</gene>
<dbReference type="InterPro" id="IPR036047">
    <property type="entry name" value="F-box-like_dom_sf"/>
</dbReference>
<dbReference type="Gene3D" id="3.30.40.10">
    <property type="entry name" value="Zinc/RING finger domain, C3HC4 (zinc finger)"/>
    <property type="match status" value="1"/>
</dbReference>
<keyword evidence="4 5" id="KW-0862">Zinc</keyword>
<feature type="region of interest" description="Disordered" evidence="6">
    <location>
        <begin position="778"/>
        <end position="856"/>
    </location>
</feature>
<dbReference type="Gene3D" id="1.20.1280.50">
    <property type="match status" value="1"/>
</dbReference>
<dbReference type="PROSITE" id="PS50181">
    <property type="entry name" value="FBOX"/>
    <property type="match status" value="1"/>
</dbReference>
<dbReference type="EMBL" id="JAAGNN010000018">
    <property type="protein sequence ID" value="KAF4077454.1"/>
    <property type="molecule type" value="Genomic_DNA"/>
</dbReference>
<evidence type="ECO:0000259" key="8">
    <source>
        <dbReference type="PROSITE" id="PS50181"/>
    </source>
</evidence>
<feature type="compositionally biased region" description="Low complexity" evidence="6">
    <location>
        <begin position="778"/>
        <end position="787"/>
    </location>
</feature>
<dbReference type="InterPro" id="IPR001810">
    <property type="entry name" value="F-box_dom"/>
</dbReference>
<evidence type="ECO:0000256" key="4">
    <source>
        <dbReference type="ARBA" id="ARBA00022833"/>
    </source>
</evidence>
<sequence length="984" mass="109598">MGRQRTSGTKLHRHCESCYNRRCKFPIEISVSCMIINCRMLCGASFHMCKEDEHILLCPNEKVPCINAHYGCPFIMCRSKLAKHLEVCPASVVVCSMEWNRWPIEEAEPPEFYKNILKENYTQEPLDLSMALRDQRQLFQSLKMKTLFPELIEKFEEESTIQELEGAVGWVSKDAQEASISISAASILEPQERELTQEEREVIARDTNILGIDRYNIWERMFSMELSGCKHTIKSLGTNPSSNSKELKPQANPSKLEILKEETETQIGDSGTLAYMPYFNPYEMDEDKFLIAASLFACDTRPKKTFVYKDLEPMKIKTVRTFKVPTSFKARPSRIRNPFHYKKDSKAVDTADLRIEMEDMPKWDEVQATLLCSLEKELRGHLIAESSSADALIKDEGTQTYDFYSAPFKADTSLADLTADRALQLHVQIQTESVTNRHNKCSSAFTYICSHSYRRNEFSNHYKNVHSDIQFCLNGWFEHRCPLAYLGCTFSQRQLRPVTHKAMVSYDKDLSTFTLRPEVPSILYEGVTTVTMERKRAWNQDDLSKLPFEVLIHIAGFLDSFTLSQLALVSRLMREVCGILLQERGMVSLKEKKSESLNQHLDTDYSGCNLKDGDPGKLGIPGRNGLPGQKGEKGEPGLQVELSKESLIALKGVKGEDGPIGDIGDKGFHGLLGPPGLTGPPGNPGRSVGGGLSNVNKAAFTVVRKKNEYPRLISDSKDNVNLLFCDYNQRKTSVSQVLSGGAVIQLVEGNKVRLIFIALLAVWLCPVATQNTCRAGTHGLPGIPGIPGHDGRDGEKGEKGEGGRTLELTNKVIKGLKGEPGTKGPQGKRGAPGNLGPPGPQGPPGDEGAPSDIKPNSAFCVSRETVDHPAPDTPIIFQTKITNINDHFNLKEGKFVCHIPGTYYFVYHATSKKTLCVRLMVDGLKRASFCDHIQSEINVSSGGFAVYLQHNSKVWLETNDKVNGMYAAGNKGNSVFSGFLLYTH</sequence>
<dbReference type="GO" id="GO:0061630">
    <property type="term" value="F:ubiquitin protein ligase activity"/>
    <property type="evidence" value="ECO:0007669"/>
    <property type="project" value="InterPro"/>
</dbReference>
<dbReference type="Pfam" id="PF15966">
    <property type="entry name" value="F-box_4"/>
    <property type="match status" value="1"/>
</dbReference>
<dbReference type="PROSITE" id="PS50145">
    <property type="entry name" value="ZF_TRAF"/>
    <property type="match status" value="1"/>
</dbReference>
<evidence type="ECO:0000256" key="2">
    <source>
        <dbReference type="ARBA" id="ARBA00022771"/>
    </source>
</evidence>
<evidence type="ECO:0000313" key="10">
    <source>
        <dbReference type="EMBL" id="KAF4077454.1"/>
    </source>
</evidence>